<reference evidence="1 2" key="1">
    <citation type="submission" date="2019-07" db="EMBL/GenBank/DDBJ databases">
        <title>Genomic Encyclopedia of Archaeal and Bacterial Type Strains, Phase II (KMG-II): from individual species to whole genera.</title>
        <authorList>
            <person name="Goeker M."/>
        </authorList>
    </citation>
    <scope>NUCLEOTIDE SEQUENCE [LARGE SCALE GENOMIC DNA]</scope>
    <source>
        <strain evidence="1 2">DSM 18850</strain>
    </source>
</reference>
<protein>
    <submittedName>
        <fullName evidence="1">Thiamine pyrophosphokinase</fullName>
    </submittedName>
</protein>
<dbReference type="OrthoDB" id="1132102at2"/>
<gene>
    <name evidence="1" type="ORF">BC792_12947</name>
</gene>
<keyword evidence="1" id="KW-0418">Kinase</keyword>
<evidence type="ECO:0000313" key="1">
    <source>
        <dbReference type="EMBL" id="TYP88841.1"/>
    </source>
</evidence>
<dbReference type="EMBL" id="VNHX01000029">
    <property type="protein sequence ID" value="TYP88841.1"/>
    <property type="molecule type" value="Genomic_DNA"/>
</dbReference>
<dbReference type="GO" id="GO:0016301">
    <property type="term" value="F:kinase activity"/>
    <property type="evidence" value="ECO:0007669"/>
    <property type="project" value="UniProtKB-KW"/>
</dbReference>
<evidence type="ECO:0000313" key="2">
    <source>
        <dbReference type="Proteomes" id="UP000325105"/>
    </source>
</evidence>
<dbReference type="AlphaFoldDB" id="A0A5S5CYJ1"/>
<sequence length="187" mass="21289">MSSHHIVRENQELALLVAAVGVLDSEQMGQLLEWSPTILADDQTVDFLLAEQIKVDIVFTNRAASYYQEQIKTLPLERGLLIDGLSYLAKSNYGSVNILCDTLPDDLCAHVNGLTAVVFCDDRRYVYVQHRYEKWKEAGSRIFVQENVLKSLSGLRKIARHVFETEQDGFFYLEFNTDRVVTVGEDL</sequence>
<accession>A0A5S5CYJ1</accession>
<dbReference type="Proteomes" id="UP000325105">
    <property type="component" value="Unassembled WGS sequence"/>
</dbReference>
<comment type="caution">
    <text evidence="1">The sequence shown here is derived from an EMBL/GenBank/DDBJ whole genome shotgun (WGS) entry which is preliminary data.</text>
</comment>
<proteinExistence type="predicted"/>
<keyword evidence="1" id="KW-0808">Transferase</keyword>
<organism evidence="1 2">
    <name type="scientific">Sphingobacterium allocomposti</name>
    <dbReference type="NCBI Taxonomy" id="415956"/>
    <lineage>
        <taxon>Bacteria</taxon>
        <taxon>Pseudomonadati</taxon>
        <taxon>Bacteroidota</taxon>
        <taxon>Sphingobacteriia</taxon>
        <taxon>Sphingobacteriales</taxon>
        <taxon>Sphingobacteriaceae</taxon>
        <taxon>Sphingobacterium</taxon>
    </lineage>
</organism>
<dbReference type="RefSeq" id="WP_148910175.1">
    <property type="nucleotide sequence ID" value="NZ_VNHX01000029.1"/>
</dbReference>
<keyword evidence="2" id="KW-1185">Reference proteome</keyword>
<name>A0A5S5CYJ1_9SPHI</name>